<reference evidence="2 3" key="1">
    <citation type="submission" date="2019-04" db="EMBL/GenBank/DDBJ databases">
        <title>Deinococcus metalilatus MA1002 mutant No.5.</title>
        <authorList>
            <person name="Park W."/>
            <person name="Park C."/>
        </authorList>
    </citation>
    <scope>NUCLEOTIDE SEQUENCE [LARGE SCALE GENOMIC DNA]</scope>
    <source>
        <strain evidence="2 3">MA1002-m5</strain>
    </source>
</reference>
<accession>A0AAJ5JY46</accession>
<dbReference type="Proteomes" id="UP000308000">
    <property type="component" value="Unassembled WGS sequence"/>
</dbReference>
<dbReference type="EMBL" id="JACHFV010000009">
    <property type="protein sequence ID" value="MBB5295844.1"/>
    <property type="molecule type" value="Genomic_DNA"/>
</dbReference>
<dbReference type="EMBL" id="VBRC01000008">
    <property type="protein sequence ID" value="TLK25723.1"/>
    <property type="molecule type" value="Genomic_DNA"/>
</dbReference>
<evidence type="ECO:0000313" key="1">
    <source>
        <dbReference type="EMBL" id="MBB5295844.1"/>
    </source>
</evidence>
<keyword evidence="4" id="KW-1185">Reference proteome</keyword>
<organism evidence="2 3">
    <name type="scientific">Deinococcus metallilatus</name>
    <dbReference type="NCBI Taxonomy" id="1211322"/>
    <lineage>
        <taxon>Bacteria</taxon>
        <taxon>Thermotogati</taxon>
        <taxon>Deinococcota</taxon>
        <taxon>Deinococci</taxon>
        <taxon>Deinococcales</taxon>
        <taxon>Deinococcaceae</taxon>
        <taxon>Deinococcus</taxon>
    </lineage>
</organism>
<protein>
    <submittedName>
        <fullName evidence="2">Uncharacterized protein</fullName>
    </submittedName>
</protein>
<dbReference type="AlphaFoldDB" id="A0AAJ5JY46"/>
<dbReference type="Proteomes" id="UP000536909">
    <property type="component" value="Unassembled WGS sequence"/>
</dbReference>
<evidence type="ECO:0000313" key="2">
    <source>
        <dbReference type="EMBL" id="TLK25723.1"/>
    </source>
</evidence>
<sequence>MSDPGPAGLSTEALLEAARRAADRLIYVSRDPDVRREAVNAAQAITRLLNALRNSGPPPA</sequence>
<name>A0AAJ5JY46_9DEIO</name>
<evidence type="ECO:0000313" key="3">
    <source>
        <dbReference type="Proteomes" id="UP000308000"/>
    </source>
</evidence>
<evidence type="ECO:0000313" key="4">
    <source>
        <dbReference type="Proteomes" id="UP000536909"/>
    </source>
</evidence>
<gene>
    <name evidence="2" type="ORF">FCS05_11755</name>
    <name evidence="1" type="ORF">HNQ10_002683</name>
</gene>
<comment type="caution">
    <text evidence="2">The sequence shown here is derived from an EMBL/GenBank/DDBJ whole genome shotgun (WGS) entry which is preliminary data.</text>
</comment>
<proteinExistence type="predicted"/>
<dbReference type="RefSeq" id="WP_129118545.1">
    <property type="nucleotide sequence ID" value="NZ_BSUI01000008.1"/>
</dbReference>
<reference evidence="1 4" key="2">
    <citation type="submission" date="2020-08" db="EMBL/GenBank/DDBJ databases">
        <title>Genomic Encyclopedia of Type Strains, Phase IV (KMG-IV): sequencing the most valuable type-strain genomes for metagenomic binning, comparative biology and taxonomic classification.</title>
        <authorList>
            <person name="Goeker M."/>
        </authorList>
    </citation>
    <scope>NUCLEOTIDE SEQUENCE [LARGE SCALE GENOMIC DNA]</scope>
    <source>
        <strain evidence="1 4">DSM 105434</strain>
    </source>
</reference>